<protein>
    <recommendedName>
        <fullName evidence="4">Exonuclease III</fullName>
    </recommendedName>
</protein>
<evidence type="ECO:0000313" key="2">
    <source>
        <dbReference type="EMBL" id="REL34357.1"/>
    </source>
</evidence>
<proteinExistence type="predicted"/>
<feature type="signal peptide" evidence="1">
    <location>
        <begin position="1"/>
        <end position="21"/>
    </location>
</feature>
<reference evidence="2 3" key="1">
    <citation type="submission" date="2018-08" db="EMBL/GenBank/DDBJ databases">
        <title>Thalassotalea euphylliae genome.</title>
        <authorList>
            <person name="Summers S."/>
            <person name="Rice S.A."/>
            <person name="Freckelton M.L."/>
            <person name="Nedved B.T."/>
            <person name="Hadfield M.G."/>
        </authorList>
    </citation>
    <scope>NUCLEOTIDE SEQUENCE [LARGE SCALE GENOMIC DNA]</scope>
    <source>
        <strain evidence="2 3">H2</strain>
    </source>
</reference>
<evidence type="ECO:0000313" key="3">
    <source>
        <dbReference type="Proteomes" id="UP000256999"/>
    </source>
</evidence>
<accession>A0A3E0UCQ1</accession>
<name>A0A3E0UCQ1_9GAMM</name>
<dbReference type="EMBL" id="QUOV01000001">
    <property type="protein sequence ID" value="REL34357.1"/>
    <property type="molecule type" value="Genomic_DNA"/>
</dbReference>
<evidence type="ECO:0008006" key="4">
    <source>
        <dbReference type="Google" id="ProtNLM"/>
    </source>
</evidence>
<organism evidence="2 3">
    <name type="scientific">Thalassotalea euphylliae</name>
    <dbReference type="NCBI Taxonomy" id="1655234"/>
    <lineage>
        <taxon>Bacteria</taxon>
        <taxon>Pseudomonadati</taxon>
        <taxon>Pseudomonadota</taxon>
        <taxon>Gammaproteobacteria</taxon>
        <taxon>Alteromonadales</taxon>
        <taxon>Colwelliaceae</taxon>
        <taxon>Thalassotalea</taxon>
    </lineage>
</organism>
<keyword evidence="1" id="KW-0732">Signal</keyword>
<feature type="chain" id="PRO_5017753765" description="Exonuclease III" evidence="1">
    <location>
        <begin position="22"/>
        <end position="137"/>
    </location>
</feature>
<dbReference type="RefSeq" id="WP_115999034.1">
    <property type="nucleotide sequence ID" value="NZ_QUOV01000001.1"/>
</dbReference>
<dbReference type="OrthoDB" id="6322294at2"/>
<gene>
    <name evidence="2" type="ORF">DXX92_02760</name>
</gene>
<dbReference type="Proteomes" id="UP000256999">
    <property type="component" value="Unassembled WGS sequence"/>
</dbReference>
<sequence length="137" mass="14605">MKKLIGLVAFTAVTLSTQTSAANIQFVGKDKSTETNLCMLAAEQGYNAVAAKLAQNKRQLHNTKCNGEALKDFAASFKASANKVEHKTVIVSGNQSMESQLCMKAVKEGVRAVGHRVSSLKCNGQSVASFVKAVKRS</sequence>
<evidence type="ECO:0000256" key="1">
    <source>
        <dbReference type="SAM" id="SignalP"/>
    </source>
</evidence>
<dbReference type="AlphaFoldDB" id="A0A3E0UCQ1"/>
<comment type="caution">
    <text evidence="2">The sequence shown here is derived from an EMBL/GenBank/DDBJ whole genome shotgun (WGS) entry which is preliminary data.</text>
</comment>